<dbReference type="OrthoDB" id="446578at2759"/>
<keyword evidence="7" id="KW-1185">Reference proteome</keyword>
<reference evidence="6" key="1">
    <citation type="submission" date="2021-01" db="EMBL/GenBank/DDBJ databases">
        <authorList>
            <consortium name="Genoscope - CEA"/>
            <person name="William W."/>
        </authorList>
    </citation>
    <scope>NUCLEOTIDE SEQUENCE</scope>
</reference>
<dbReference type="PANTHER" id="PTHR46769:SF2">
    <property type="entry name" value="FIBROCYSTIN-L ISOFORM 2 PRECURSOR-RELATED"/>
    <property type="match status" value="1"/>
</dbReference>
<organism evidence="6 7">
    <name type="scientific">Paramecium sonneborni</name>
    <dbReference type="NCBI Taxonomy" id="65129"/>
    <lineage>
        <taxon>Eukaryota</taxon>
        <taxon>Sar</taxon>
        <taxon>Alveolata</taxon>
        <taxon>Ciliophora</taxon>
        <taxon>Intramacronucleata</taxon>
        <taxon>Oligohymenophorea</taxon>
        <taxon>Peniculida</taxon>
        <taxon>Parameciidae</taxon>
        <taxon>Paramecium</taxon>
    </lineage>
</organism>
<evidence type="ECO:0000256" key="3">
    <source>
        <dbReference type="SAM" id="MobiDB-lite"/>
    </source>
</evidence>
<feature type="domain" description="G8" evidence="5">
    <location>
        <begin position="1205"/>
        <end position="1332"/>
    </location>
</feature>
<protein>
    <recommendedName>
        <fullName evidence="5">G8 domain-containing protein</fullName>
    </recommendedName>
</protein>
<dbReference type="SMART" id="SM01225">
    <property type="entry name" value="G8"/>
    <property type="match status" value="2"/>
</dbReference>
<keyword evidence="4" id="KW-0812">Transmembrane</keyword>
<keyword evidence="4" id="KW-1133">Transmembrane helix</keyword>
<dbReference type="PANTHER" id="PTHR46769">
    <property type="entry name" value="POLYCYSTIC KIDNEY AND HEPATIC DISEASE 1 (AUTOSOMAL RECESSIVE)-LIKE 1"/>
    <property type="match status" value="1"/>
</dbReference>
<feature type="compositionally biased region" description="Low complexity" evidence="3">
    <location>
        <begin position="1152"/>
        <end position="1197"/>
    </location>
</feature>
<proteinExistence type="predicted"/>
<evidence type="ECO:0000256" key="1">
    <source>
        <dbReference type="ARBA" id="ARBA00022729"/>
    </source>
</evidence>
<dbReference type="Pfam" id="PF10162">
    <property type="entry name" value="G8"/>
    <property type="match status" value="2"/>
</dbReference>
<dbReference type="InterPro" id="IPR019316">
    <property type="entry name" value="G8_domain"/>
</dbReference>
<sequence length="2258" mass="258793">MLNLNQYRLTYIVPELTQGLHLTKLTDLQSDQSWNIRFGLEITSINQAAIGGALFTIQGYGFNQLYLKNIRVGDDECQKIDVISTVKIQCKMKTKLPPGENTLILNQLDQQDQTTLLSKTYTFNVKDESTSPKVISILIDGIDKLDTTQNANVCIAGTINMSVQGQNLKGQEVAVLLISESEIIIRSPSYEQITSNLIQLQFKDTPAGIYQIEIKIDEFYVYFENQVYANMIVNIQQTPIIDTPSLSYQSGQIITFIGEGFSSNHQSNQIQFCKTTCQVMSSSFNNLKFMVPKLLTSQFISSFQYSKIPLNELNLLGDKLDLIQNIYDDIILTEYTSDSQETCFIQLNIKQQIVFLKLAKLRFYLKQELNQNKFKKIKIYYQKDDQNWQQFQELKYISQGWNTIIPDIQIDSIRSIKFEDDQGSLGSQCSLSEIELYGWIYYNENLTSNCQIDINVNGIELFSNSNTVSYNYQIHPIVNTVTPNYGPINSETLITIKGNGFIIDQTTVTIDNIQCVIVTVSITEITCQTGIKTLLTDNSGFIVQVLNNPAIIKQSFKYVQKWSDVSSWNDRLPKDYQSVLIEKSQTILLDVKQQILDRLIIEGTLIFSDEFDINLIVNSIIIREGSLIIGSKDQPYQHQVTITFTGQQTDFQFPLIGNKVIGCIKCKIQMFGQKRDPYWSFLDSKAIKGDTIIKLNQIVDWKVGESIVIATSSVNIEENEIRIIKAKSLDKKSITIDKPLLYTHQSELVYRTEVGLLSRNILIRAESIVNNGYGVHFHINGRQSEGTVVKIQNIEIANGGQSAFVGRYPIHFYNNDEMDLSIIENNSIHDSYARCIVLNNVKHLNIINNICFNIIGNAIHLVSSSDVYNRIESNVVLRIKSTQYLDNSCSFFNYQSYTTKLQDIDRLSSAFYISNPHNILLNNRAIAGDYIGFNIFINRITNHNYQIMEPLAWDVLNIQNNYVHSIMGYGVQIQILLEKEQIFTDKEYYLSPLLKVFTVWQNNLNDFNIVIKTQNQVFESQINFLNAETVDFNIITSSLFTSIKNSLIFKIKYANSNQKFIVYRFRDKKFNQILETPNPNNCQMGDWYNDQNNKYLYICISREKLINSQPIKIKGAVCISEDQCNLEIDNDQCAKLYLEQILENENQDTENETNNNENENNNNENNETENNNNNNENETNNENENNNNTNENSNSNNIYNWSSPYAWKTNKIPQLGDKIVIRKGYQITLDVDPPQLNEIIIEGTLRFDERRQSSLLQSNSIIIKQGQIIAGNKENPFPHKITIKTSNFQISNNLELYSNVPQTYQTRLIQTIKSGSNQIEVQECLDWQIGDKIILGPSGTKWNYNEEKTIINKQNCIITLDSQLKYDYYGDRSITIIKNNIGQLDMRTLVVHISRKIRIQNSDINKQGVIQINHGLINDEIYIGQIILQGVEVISFGQLEKAGLIFENLFSSNIQSIIFGCSFKDANGQFLKISNSYPIQVENNVFYSGIKTLVEIENQMNVKFKNNILMNVKRSETKDWAVLAIFMFSQNNIQIQRSNVDISNNIGQGSEDAGFYIVSSQCNSMNEVNIYNNVCSSAENACFSVRQRFQICDFVSDLYAYHSKIGIMFALNSYQLQIKRFITAENKINLILKGSSREERNNIMKMSDGFITAIARPNCINCYEDIDINYCSGTLGMQLATISSQSFPPIQQDLLSDKFDQIISEQVIDLRVFINNLEFNQFKVNNNEIPNCVENAVFRQHQKAIDMTGRHYLKYTSCTECEFESLLYRLRDSDFNKVGFLGGCGSMECTGQKNVLIEDQTGDFFGEIGQGISNNTIFGMSVKYCKRIEQWNGYWCPGRNIQVLNFMSNAPDQDSRLFSPIYISDGTFKNIINSCYEWNWEQQKPMITRKSKFLSLIKVNSIIKLNTTGQFPTSSTYWLSKNQDSDNSDYAIISIKFDYYLIPNVYVNGKRIQQNNISPKICGSNSLQLNKRELNFTVTSERDCFVDVKFKSYVLTKSNVLAQVYAASCTVFMAYSISKLNADPNLQYCSIHNKQIRRLEESELVEITIEWAIIDYADPGTLESIGSLQRLSQYIEKISQLTANPEYGIYEIISQTYETYIITDLNFPTSEPVEVIDSSVSNPIIYINNTNPDSTIQDLDSISLTENESVNQDQYADHHQVIISKDQDILHNNEQNQDLSLIIILSIIIPFILVIIITYICIRKLKQRRNSVVIPINQIQQQEDTTNNKLPDTTFMYRSAVRTPKTQYIEKIEFVTKV</sequence>
<dbReference type="InterPro" id="IPR052387">
    <property type="entry name" value="Fibrocystin"/>
</dbReference>
<dbReference type="EMBL" id="CAJJDN010000170">
    <property type="protein sequence ID" value="CAD8126746.1"/>
    <property type="molecule type" value="Genomic_DNA"/>
</dbReference>
<evidence type="ECO:0000256" key="4">
    <source>
        <dbReference type="SAM" id="Phobius"/>
    </source>
</evidence>
<feature type="domain" description="G8" evidence="5">
    <location>
        <begin position="566"/>
        <end position="684"/>
    </location>
</feature>
<comment type="caution">
    <text evidence="6">The sequence shown here is derived from an EMBL/GenBank/DDBJ whole genome shotgun (WGS) entry which is preliminary data.</text>
</comment>
<keyword evidence="2" id="KW-0325">Glycoprotein</keyword>
<dbReference type="PROSITE" id="PS51484">
    <property type="entry name" value="G8"/>
    <property type="match status" value="2"/>
</dbReference>
<feature type="region of interest" description="Disordered" evidence="3">
    <location>
        <begin position="1146"/>
        <end position="1197"/>
    </location>
</feature>
<keyword evidence="4" id="KW-0472">Membrane</keyword>
<evidence type="ECO:0000259" key="5">
    <source>
        <dbReference type="PROSITE" id="PS51484"/>
    </source>
</evidence>
<dbReference type="InterPro" id="IPR055401">
    <property type="entry name" value="CEMIP_beta-hel_dom"/>
</dbReference>
<dbReference type="Pfam" id="PF01833">
    <property type="entry name" value="TIG"/>
    <property type="match status" value="2"/>
</dbReference>
<name>A0A8S1REN6_9CILI</name>
<feature type="transmembrane region" description="Helical" evidence="4">
    <location>
        <begin position="2179"/>
        <end position="2202"/>
    </location>
</feature>
<dbReference type="CDD" id="cd00603">
    <property type="entry name" value="IPT_PCSR"/>
    <property type="match status" value="1"/>
</dbReference>
<evidence type="ECO:0000313" key="7">
    <source>
        <dbReference type="Proteomes" id="UP000692954"/>
    </source>
</evidence>
<accession>A0A8S1REN6</accession>
<dbReference type="SMART" id="SM00429">
    <property type="entry name" value="IPT"/>
    <property type="match status" value="1"/>
</dbReference>
<evidence type="ECO:0000256" key="2">
    <source>
        <dbReference type="ARBA" id="ARBA00023180"/>
    </source>
</evidence>
<gene>
    <name evidence="6" type="ORF">PSON_ATCC_30995.1.T1700044</name>
</gene>
<evidence type="ECO:0000313" key="6">
    <source>
        <dbReference type="EMBL" id="CAD8126746.1"/>
    </source>
</evidence>
<dbReference type="InterPro" id="IPR002909">
    <property type="entry name" value="IPT_dom"/>
</dbReference>
<dbReference type="Proteomes" id="UP000692954">
    <property type="component" value="Unassembled WGS sequence"/>
</dbReference>
<dbReference type="Pfam" id="PF24606">
    <property type="entry name" value="CEMIP_beta-hel"/>
    <property type="match status" value="1"/>
</dbReference>
<keyword evidence="1" id="KW-0732">Signal</keyword>